<name>A0A0R3T1M2_RODNA</name>
<keyword evidence="4" id="KW-1185">Reference proteome</keyword>
<dbReference type="GO" id="GO:0003723">
    <property type="term" value="F:RNA binding"/>
    <property type="evidence" value="ECO:0007669"/>
    <property type="project" value="UniProtKB-UniRule"/>
</dbReference>
<keyword evidence="1" id="KW-0694">RNA-binding</keyword>
<evidence type="ECO:0000313" key="5">
    <source>
        <dbReference type="WBParaSite" id="HNAJ_0000078201-mRNA-1"/>
    </source>
</evidence>
<evidence type="ECO:0000313" key="3">
    <source>
        <dbReference type="EMBL" id="VDN96641.1"/>
    </source>
</evidence>
<dbReference type="AlphaFoldDB" id="A0A0R3T1M2"/>
<dbReference type="PROSITE" id="PS50102">
    <property type="entry name" value="RRM"/>
    <property type="match status" value="1"/>
</dbReference>
<evidence type="ECO:0000313" key="4">
    <source>
        <dbReference type="Proteomes" id="UP000278807"/>
    </source>
</evidence>
<dbReference type="SMART" id="SM00360">
    <property type="entry name" value="RRM"/>
    <property type="match status" value="2"/>
</dbReference>
<evidence type="ECO:0000259" key="2">
    <source>
        <dbReference type="PROSITE" id="PS50102"/>
    </source>
</evidence>
<dbReference type="WBParaSite" id="HNAJ_0000078201-mRNA-1">
    <property type="protein sequence ID" value="HNAJ_0000078201-mRNA-1"/>
    <property type="gene ID" value="HNAJ_0000078201"/>
</dbReference>
<organism evidence="5">
    <name type="scientific">Rodentolepis nana</name>
    <name type="common">Dwarf tapeworm</name>
    <name type="synonym">Hymenolepis nana</name>
    <dbReference type="NCBI Taxonomy" id="102285"/>
    <lineage>
        <taxon>Eukaryota</taxon>
        <taxon>Metazoa</taxon>
        <taxon>Spiralia</taxon>
        <taxon>Lophotrochozoa</taxon>
        <taxon>Platyhelminthes</taxon>
        <taxon>Cestoda</taxon>
        <taxon>Eucestoda</taxon>
        <taxon>Cyclophyllidea</taxon>
        <taxon>Hymenolepididae</taxon>
        <taxon>Rodentolepis</taxon>
    </lineage>
</organism>
<feature type="domain" description="RRM" evidence="2">
    <location>
        <begin position="111"/>
        <end position="185"/>
    </location>
</feature>
<dbReference type="InterPro" id="IPR000504">
    <property type="entry name" value="RRM_dom"/>
</dbReference>
<evidence type="ECO:0000256" key="1">
    <source>
        <dbReference type="PROSITE-ProRule" id="PRU00176"/>
    </source>
</evidence>
<gene>
    <name evidence="3" type="ORF">HNAJ_LOCUS782</name>
</gene>
<dbReference type="SUPFAM" id="SSF54928">
    <property type="entry name" value="RNA-binding domain, RBD"/>
    <property type="match status" value="1"/>
</dbReference>
<accession>A0A0R3T1M2</accession>
<protein>
    <submittedName>
        <fullName evidence="5">RRM domain-containing protein</fullName>
    </submittedName>
</protein>
<sequence length="234" mass="26394">MADTSDNLLHTEHNNRTIQVTHLPNKTRLKDVLKYFDTAINARFPTKVITGNRRYVFLEFASADAAEEALAKAKTVLFKGKLPRCELISHKTESGKVKNPCLYQSKDFYSQRLNISCLHRNAKESEIRALFPNLKSLIFPNQGPGKALGSARITFSNQADALSAFESQHGTVLHGSPLIVNFCLKRKSGISQVARMKKLSANGKVEEEFKVLKDKKKAKKTFNRMKRTDSKKIK</sequence>
<dbReference type="InterPro" id="IPR035979">
    <property type="entry name" value="RBD_domain_sf"/>
</dbReference>
<reference evidence="3 4" key="2">
    <citation type="submission" date="2018-11" db="EMBL/GenBank/DDBJ databases">
        <authorList>
            <consortium name="Pathogen Informatics"/>
        </authorList>
    </citation>
    <scope>NUCLEOTIDE SEQUENCE [LARGE SCALE GENOMIC DNA]</scope>
</reference>
<dbReference type="Gene3D" id="3.30.70.330">
    <property type="match status" value="2"/>
</dbReference>
<dbReference type="Proteomes" id="UP000278807">
    <property type="component" value="Unassembled WGS sequence"/>
</dbReference>
<reference evidence="5" key="1">
    <citation type="submission" date="2017-02" db="UniProtKB">
        <authorList>
            <consortium name="WormBaseParasite"/>
        </authorList>
    </citation>
    <scope>IDENTIFICATION</scope>
</reference>
<dbReference type="InterPro" id="IPR012677">
    <property type="entry name" value="Nucleotide-bd_a/b_plait_sf"/>
</dbReference>
<dbReference type="STRING" id="102285.A0A0R3T1M2"/>
<dbReference type="CDD" id="cd00590">
    <property type="entry name" value="RRM_SF"/>
    <property type="match status" value="1"/>
</dbReference>
<dbReference type="OrthoDB" id="167718at2759"/>
<dbReference type="EMBL" id="UZAE01000248">
    <property type="protein sequence ID" value="VDN96641.1"/>
    <property type="molecule type" value="Genomic_DNA"/>
</dbReference>
<proteinExistence type="predicted"/>